<comment type="subcellular location">
    <subcellularLocation>
        <location evidence="1">Nucleus</location>
    </subcellularLocation>
</comment>
<evidence type="ECO:0000256" key="1">
    <source>
        <dbReference type="ARBA" id="ARBA00004123"/>
    </source>
</evidence>
<dbReference type="InterPro" id="IPR015300">
    <property type="entry name" value="DNA-bd_pseudobarrel_sf"/>
</dbReference>
<dbReference type="GO" id="GO:0003677">
    <property type="term" value="F:DNA binding"/>
    <property type="evidence" value="ECO:0007669"/>
    <property type="project" value="UniProtKB-KW"/>
</dbReference>
<keyword evidence="5" id="KW-0539">Nucleus</keyword>
<evidence type="ECO:0000256" key="4">
    <source>
        <dbReference type="ARBA" id="ARBA00023163"/>
    </source>
</evidence>
<dbReference type="GO" id="GO:0005634">
    <property type="term" value="C:nucleus"/>
    <property type="evidence" value="ECO:0007669"/>
    <property type="project" value="UniProtKB-SubCell"/>
</dbReference>
<evidence type="ECO:0008006" key="9">
    <source>
        <dbReference type="Google" id="ProtNLM"/>
    </source>
</evidence>
<reference evidence="8" key="1">
    <citation type="journal article" date="2019" name="Nat. Commun.">
        <title>The genome of broomcorn millet.</title>
        <authorList>
            <person name="Zou C."/>
            <person name="Miki D."/>
            <person name="Li D."/>
            <person name="Tang Q."/>
            <person name="Xiao L."/>
            <person name="Rajput S."/>
            <person name="Deng P."/>
            <person name="Jia W."/>
            <person name="Huang R."/>
            <person name="Zhang M."/>
            <person name="Sun Y."/>
            <person name="Hu J."/>
            <person name="Fu X."/>
            <person name="Schnable P.S."/>
            <person name="Li F."/>
            <person name="Zhang H."/>
            <person name="Feng B."/>
            <person name="Zhu X."/>
            <person name="Liu R."/>
            <person name="Schnable J.C."/>
            <person name="Zhu J.-K."/>
            <person name="Zhang H."/>
        </authorList>
    </citation>
    <scope>NUCLEOTIDE SEQUENCE [LARGE SCALE GENOMIC DNA]</scope>
</reference>
<evidence type="ECO:0000313" key="7">
    <source>
        <dbReference type="EMBL" id="RLM92449.1"/>
    </source>
</evidence>
<evidence type="ECO:0000313" key="8">
    <source>
        <dbReference type="Proteomes" id="UP000275267"/>
    </source>
</evidence>
<dbReference type="EMBL" id="PQIB02000010">
    <property type="protein sequence ID" value="RLM92449.1"/>
    <property type="molecule type" value="Genomic_DNA"/>
</dbReference>
<dbReference type="PANTHER" id="PTHR34397:SF24">
    <property type="entry name" value="B3 DOMAIN-CONTAINING PROTEIN"/>
    <property type="match status" value="1"/>
</dbReference>
<evidence type="ECO:0000256" key="3">
    <source>
        <dbReference type="ARBA" id="ARBA00023125"/>
    </source>
</evidence>
<dbReference type="Gene3D" id="2.40.330.10">
    <property type="entry name" value="DNA-binding pseudobarrel domain"/>
    <property type="match status" value="1"/>
</dbReference>
<name>A0A3L6QZ04_PANMI</name>
<dbReference type="Proteomes" id="UP000275267">
    <property type="component" value="Unassembled WGS sequence"/>
</dbReference>
<evidence type="ECO:0000256" key="5">
    <source>
        <dbReference type="ARBA" id="ARBA00023242"/>
    </source>
</evidence>
<feature type="region of interest" description="Disordered" evidence="6">
    <location>
        <begin position="136"/>
        <end position="186"/>
    </location>
</feature>
<feature type="compositionally biased region" description="Polar residues" evidence="6">
    <location>
        <begin position="1"/>
        <end position="12"/>
    </location>
</feature>
<organism evidence="7 8">
    <name type="scientific">Panicum miliaceum</name>
    <name type="common">Proso millet</name>
    <name type="synonym">Broomcorn millet</name>
    <dbReference type="NCBI Taxonomy" id="4540"/>
    <lineage>
        <taxon>Eukaryota</taxon>
        <taxon>Viridiplantae</taxon>
        <taxon>Streptophyta</taxon>
        <taxon>Embryophyta</taxon>
        <taxon>Tracheophyta</taxon>
        <taxon>Spermatophyta</taxon>
        <taxon>Magnoliopsida</taxon>
        <taxon>Liliopsida</taxon>
        <taxon>Poales</taxon>
        <taxon>Poaceae</taxon>
        <taxon>PACMAD clade</taxon>
        <taxon>Panicoideae</taxon>
        <taxon>Panicodae</taxon>
        <taxon>Paniceae</taxon>
        <taxon>Panicinae</taxon>
        <taxon>Panicum</taxon>
        <taxon>Panicum sect. Panicum</taxon>
    </lineage>
</organism>
<proteinExistence type="predicted"/>
<evidence type="ECO:0000256" key="2">
    <source>
        <dbReference type="ARBA" id="ARBA00023015"/>
    </source>
</evidence>
<keyword evidence="2" id="KW-0805">Transcription regulation</keyword>
<keyword evidence="4" id="KW-0804">Transcription</keyword>
<accession>A0A3L6QZ04</accession>
<protein>
    <recommendedName>
        <fullName evidence="9">B3 domain-containing protein</fullName>
    </recommendedName>
</protein>
<keyword evidence="3" id="KW-0238">DNA-binding</keyword>
<keyword evidence="8" id="KW-1185">Reference proteome</keyword>
<dbReference type="AlphaFoldDB" id="A0A3L6QZ04"/>
<feature type="compositionally biased region" description="Basic residues" evidence="6">
    <location>
        <begin position="147"/>
        <end position="156"/>
    </location>
</feature>
<sequence>MTPNSPGSNSKRNLPMAAQRRRVGKRPWRQEPATAPPAGVGGMVVPCAAAVLDVKPINAIPPPPPPPPPAGREEPPCLRSHFLVELGLRADLPVHFIDEKRVTSTDLVAQQNRFRIPSDGVERCLRAILTPAELREANLLGDPTPRSRTRKRRAKRQQPGPLQGETRNGEGERQGEKIMKEPKKKGRVHGGFGLKLVDLAAGAKKLLMSRWSSSKGTIVKGRGYLDFIRRCGFKENDVVEVWAFVERRFRLFGANLCDDGPLHVLVEKKDQQQPGCCYCCPLPHPTHRS</sequence>
<feature type="region of interest" description="Disordered" evidence="6">
    <location>
        <begin position="1"/>
        <end position="40"/>
    </location>
</feature>
<gene>
    <name evidence="7" type="ORF">C2845_PM08G21840</name>
</gene>
<dbReference type="OrthoDB" id="676312at2759"/>
<evidence type="ECO:0000256" key="6">
    <source>
        <dbReference type="SAM" id="MobiDB-lite"/>
    </source>
</evidence>
<dbReference type="PANTHER" id="PTHR34397">
    <property type="entry name" value="OS05G0237600 PROTEIN"/>
    <property type="match status" value="1"/>
</dbReference>
<feature type="compositionally biased region" description="Basic and acidic residues" evidence="6">
    <location>
        <begin position="167"/>
        <end position="181"/>
    </location>
</feature>
<comment type="caution">
    <text evidence="7">The sequence shown here is derived from an EMBL/GenBank/DDBJ whole genome shotgun (WGS) entry which is preliminary data.</text>
</comment>